<reference evidence="2 3" key="1">
    <citation type="submission" date="2023-12" db="EMBL/GenBank/DDBJ databases">
        <title>Friends and Foes: Symbiotic and Algicidal bacterial influence on Karenia brevis blooms.</title>
        <authorList>
            <person name="Fei C."/>
            <person name="Mohamed A.R."/>
            <person name="Booker A."/>
            <person name="Arshad M."/>
            <person name="Klass S."/>
            <person name="Ahn S."/>
            <person name="Gilbert P.M."/>
            <person name="Heil C.A."/>
            <person name="Martinez J.M."/>
            <person name="Amin S.A."/>
        </authorList>
    </citation>
    <scope>NUCLEOTIDE SEQUENCE [LARGE SCALE GENOMIC DNA]</scope>
    <source>
        <strain evidence="2 3">CE15</strain>
    </source>
</reference>
<proteinExistence type="predicted"/>
<feature type="transmembrane region" description="Helical" evidence="1">
    <location>
        <begin position="12"/>
        <end position="32"/>
    </location>
</feature>
<evidence type="ECO:0000313" key="3">
    <source>
        <dbReference type="Proteomes" id="UP001382455"/>
    </source>
</evidence>
<gene>
    <name evidence="2" type="ORF">WAE96_13595</name>
</gene>
<evidence type="ECO:0000256" key="1">
    <source>
        <dbReference type="SAM" id="Phobius"/>
    </source>
</evidence>
<evidence type="ECO:0000313" key="2">
    <source>
        <dbReference type="EMBL" id="MEI4550699.1"/>
    </source>
</evidence>
<dbReference type="RefSeq" id="WP_157813518.1">
    <property type="nucleotide sequence ID" value="NZ_CP023398.1"/>
</dbReference>
<comment type="caution">
    <text evidence="2">The sequence shown here is derived from an EMBL/GenBank/DDBJ whole genome shotgun (WGS) entry which is preliminary data.</text>
</comment>
<keyword evidence="1" id="KW-0812">Transmembrane</keyword>
<dbReference type="Proteomes" id="UP001382455">
    <property type="component" value="Unassembled WGS sequence"/>
</dbReference>
<keyword evidence="1" id="KW-1133">Transmembrane helix</keyword>
<accession>A0ABU8EUQ5</accession>
<dbReference type="EMBL" id="JBAWKS010000001">
    <property type="protein sequence ID" value="MEI4550699.1"/>
    <property type="molecule type" value="Genomic_DNA"/>
</dbReference>
<sequence>MNTNKFLELSWEYLDVIVTTVFFIGTMAYLAMNGMEKALLPGGLIASLYMYVRFRK</sequence>
<name>A0ABU8EUQ5_9GAMM</name>
<organism evidence="2 3">
    <name type="scientific">Pseudoalteromonas spongiae</name>
    <dbReference type="NCBI Taxonomy" id="298657"/>
    <lineage>
        <taxon>Bacteria</taxon>
        <taxon>Pseudomonadati</taxon>
        <taxon>Pseudomonadota</taxon>
        <taxon>Gammaproteobacteria</taxon>
        <taxon>Alteromonadales</taxon>
        <taxon>Pseudoalteromonadaceae</taxon>
        <taxon>Pseudoalteromonas</taxon>
    </lineage>
</organism>
<keyword evidence="1" id="KW-0472">Membrane</keyword>
<keyword evidence="3" id="KW-1185">Reference proteome</keyword>
<protein>
    <submittedName>
        <fullName evidence="2">Uncharacterized protein</fullName>
    </submittedName>
</protein>